<name>A0A9W6NPR3_9ACTN</name>
<sequence length="106" mass="12212">MIVVGIPKLREAGWLITGTDRDPVRHLFFRVEQTLDGTGEWTVELSDCRRRADDGGRTQRRYSCETDARTALAAVLTLSRHLPPLPTWDPQLCEPARWRVRSWLPD</sequence>
<comment type="caution">
    <text evidence="1">The sequence shown here is derived from an EMBL/GenBank/DDBJ whole genome shotgun (WGS) entry which is preliminary data.</text>
</comment>
<protein>
    <submittedName>
        <fullName evidence="1">Uncharacterized protein</fullName>
    </submittedName>
</protein>
<dbReference type="EMBL" id="BSFP01000056">
    <property type="protein sequence ID" value="GLL05380.1"/>
    <property type="molecule type" value="Genomic_DNA"/>
</dbReference>
<reference evidence="1" key="2">
    <citation type="submission" date="2023-01" db="EMBL/GenBank/DDBJ databases">
        <authorList>
            <person name="Sun Q."/>
            <person name="Evtushenko L."/>
        </authorList>
    </citation>
    <scope>NUCLEOTIDE SEQUENCE</scope>
    <source>
        <strain evidence="1">VKM Ac-1321</strain>
    </source>
</reference>
<proteinExistence type="predicted"/>
<accession>A0A9W6NPR3</accession>
<keyword evidence="2" id="KW-1185">Reference proteome</keyword>
<gene>
    <name evidence="1" type="ORF">GCM10017581_071270</name>
</gene>
<dbReference type="AlphaFoldDB" id="A0A9W6NPR3"/>
<dbReference type="Proteomes" id="UP001143480">
    <property type="component" value="Unassembled WGS sequence"/>
</dbReference>
<evidence type="ECO:0000313" key="2">
    <source>
        <dbReference type="Proteomes" id="UP001143480"/>
    </source>
</evidence>
<reference evidence="1" key="1">
    <citation type="journal article" date="2014" name="Int. J. Syst. Evol. Microbiol.">
        <title>Complete genome sequence of Corynebacterium casei LMG S-19264T (=DSM 44701T), isolated from a smear-ripened cheese.</title>
        <authorList>
            <consortium name="US DOE Joint Genome Institute (JGI-PGF)"/>
            <person name="Walter F."/>
            <person name="Albersmeier A."/>
            <person name="Kalinowski J."/>
            <person name="Ruckert C."/>
        </authorList>
    </citation>
    <scope>NUCLEOTIDE SEQUENCE</scope>
    <source>
        <strain evidence="1">VKM Ac-1321</strain>
    </source>
</reference>
<organism evidence="1 2">
    <name type="scientific">Dactylosporangium matsuzakiense</name>
    <dbReference type="NCBI Taxonomy" id="53360"/>
    <lineage>
        <taxon>Bacteria</taxon>
        <taxon>Bacillati</taxon>
        <taxon>Actinomycetota</taxon>
        <taxon>Actinomycetes</taxon>
        <taxon>Micromonosporales</taxon>
        <taxon>Micromonosporaceae</taxon>
        <taxon>Dactylosporangium</taxon>
    </lineage>
</organism>
<evidence type="ECO:0000313" key="1">
    <source>
        <dbReference type="EMBL" id="GLL05380.1"/>
    </source>
</evidence>